<organism evidence="1 2">
    <name type="scientific">Deinococcus depolymerans</name>
    <dbReference type="NCBI Taxonomy" id="392408"/>
    <lineage>
        <taxon>Bacteria</taxon>
        <taxon>Thermotogati</taxon>
        <taxon>Deinococcota</taxon>
        <taxon>Deinococci</taxon>
        <taxon>Deinococcales</taxon>
        <taxon>Deinococcaceae</taxon>
        <taxon>Deinococcus</taxon>
    </lineage>
</organism>
<dbReference type="RefSeq" id="WP_343757166.1">
    <property type="nucleotide sequence ID" value="NZ_BAAADB010000010.1"/>
</dbReference>
<proteinExistence type="predicted"/>
<dbReference type="InterPro" id="IPR036388">
    <property type="entry name" value="WH-like_DNA-bd_sf"/>
</dbReference>
<keyword evidence="2" id="KW-1185">Reference proteome</keyword>
<dbReference type="EMBL" id="BAAADB010000010">
    <property type="protein sequence ID" value="GAA0505870.1"/>
    <property type="molecule type" value="Genomic_DNA"/>
</dbReference>
<dbReference type="SUPFAM" id="SSF46785">
    <property type="entry name" value="Winged helix' DNA-binding domain"/>
    <property type="match status" value="1"/>
</dbReference>
<evidence type="ECO:0000313" key="1">
    <source>
        <dbReference type="EMBL" id="GAA0505870.1"/>
    </source>
</evidence>
<accession>A0ABP3LRB3</accession>
<reference evidence="2" key="1">
    <citation type="journal article" date="2019" name="Int. J. Syst. Evol. Microbiol.">
        <title>The Global Catalogue of Microorganisms (GCM) 10K type strain sequencing project: providing services to taxonomists for standard genome sequencing and annotation.</title>
        <authorList>
            <consortium name="The Broad Institute Genomics Platform"/>
            <consortium name="The Broad Institute Genome Sequencing Center for Infectious Disease"/>
            <person name="Wu L."/>
            <person name="Ma J."/>
        </authorList>
    </citation>
    <scope>NUCLEOTIDE SEQUENCE [LARGE SCALE GENOMIC DNA]</scope>
    <source>
        <strain evidence="2">JCM 14368</strain>
    </source>
</reference>
<sequence length="215" mass="24193">MPRAWTRLDDPHAARLALNPAYTDLLRLLMTREWTAAPLAAAAGQPLNAAHHRLGRLLAAGLVRVTRLEPRRGRPLRHYRAVSEALLIPYHLTRLGSLEDLISLHEDTFSDRFRHAVVQAGVPLVRREEDIAVRLYRHAGGVVMDVTPTAEHFDLRDLLRPEAPALTVDWGVLHLTREDAKALQRDLHDLIARYAGRGGPHPYLYRVNLAPDPGE</sequence>
<evidence type="ECO:0000313" key="2">
    <source>
        <dbReference type="Proteomes" id="UP001500191"/>
    </source>
</evidence>
<gene>
    <name evidence="1" type="ORF">GCM10008937_12150</name>
</gene>
<dbReference type="Gene3D" id="1.10.10.10">
    <property type="entry name" value="Winged helix-like DNA-binding domain superfamily/Winged helix DNA-binding domain"/>
    <property type="match status" value="1"/>
</dbReference>
<dbReference type="InterPro" id="IPR036390">
    <property type="entry name" value="WH_DNA-bd_sf"/>
</dbReference>
<comment type="caution">
    <text evidence="1">The sequence shown here is derived from an EMBL/GenBank/DDBJ whole genome shotgun (WGS) entry which is preliminary data.</text>
</comment>
<protein>
    <submittedName>
        <fullName evidence="1">Helix-turn-helix domain-containing protein</fullName>
    </submittedName>
</protein>
<name>A0ABP3LRB3_9DEIO</name>
<dbReference type="Proteomes" id="UP001500191">
    <property type="component" value="Unassembled WGS sequence"/>
</dbReference>